<sequence length="269" mass="31822">MLDYENLDKNYNETFRTLLIIFTKVLGLKNITSYDWNIETNETIRNGLIQDFYSRFAVISRLIKATDKNENKIQETISSIHTLNRSLLEILLTYKYIFTESENSIELENLRCKLYIRDGLQTRQGFPTWQPEIQSKKELEKNEIKLMEDQIENHLQNLGISEKKENLFKRWKPNYSDLVNNSNFGEYWKATIYKYLSGHSHSLFSGLIQSIENNRQNNGDFLIINVAVYSHVISSVFINDLITKQNKIMINLEENEEELLLFFLKLAQR</sequence>
<feature type="coiled-coil region" evidence="1">
    <location>
        <begin position="137"/>
        <end position="164"/>
    </location>
</feature>
<proteinExistence type="predicted"/>
<organism evidence="2 3">
    <name type="scientific">Leptospira kobayashii</name>
    <dbReference type="NCBI Taxonomy" id="1917830"/>
    <lineage>
        <taxon>Bacteria</taxon>
        <taxon>Pseudomonadati</taxon>
        <taxon>Spirochaetota</taxon>
        <taxon>Spirochaetia</taxon>
        <taxon>Leptospirales</taxon>
        <taxon>Leptospiraceae</taxon>
        <taxon>Leptospira</taxon>
    </lineage>
</organism>
<accession>A0ABM7UMC6</accession>
<dbReference type="Pfam" id="PF18928">
    <property type="entry name" value="DUF5677"/>
    <property type="match status" value="1"/>
</dbReference>
<evidence type="ECO:0000256" key="1">
    <source>
        <dbReference type="SAM" id="Coils"/>
    </source>
</evidence>
<dbReference type="EMBL" id="AP025028">
    <property type="protein sequence ID" value="BDA80216.1"/>
    <property type="molecule type" value="Genomic_DNA"/>
</dbReference>
<evidence type="ECO:0000313" key="3">
    <source>
        <dbReference type="Proteomes" id="UP000245263"/>
    </source>
</evidence>
<dbReference type="Proteomes" id="UP000245263">
    <property type="component" value="Chromosome 1"/>
</dbReference>
<dbReference type="InterPro" id="IPR043733">
    <property type="entry name" value="DUF5677"/>
</dbReference>
<keyword evidence="1" id="KW-0175">Coiled coil</keyword>
<name>A0ABM7UMC6_9LEPT</name>
<dbReference type="RefSeq" id="WP_109022554.1">
    <property type="nucleotide sequence ID" value="NZ_AP025028.1"/>
</dbReference>
<gene>
    <name evidence="2" type="ORF">LPTSP3_g31460</name>
</gene>
<keyword evidence="3" id="KW-1185">Reference proteome</keyword>
<reference evidence="2 3" key="1">
    <citation type="submission" date="2021-08" db="EMBL/GenBank/DDBJ databases">
        <title>Complete genome sequence of Leptospira kobayashii strain E30.</title>
        <authorList>
            <person name="Nakao R."/>
            <person name="Nakamura S."/>
            <person name="Masuzawa T."/>
            <person name="Koizumi N."/>
        </authorList>
    </citation>
    <scope>NUCLEOTIDE SEQUENCE [LARGE SCALE GENOMIC DNA]</scope>
    <source>
        <strain evidence="2 3">E30</strain>
    </source>
</reference>
<protein>
    <submittedName>
        <fullName evidence="2">Uncharacterized protein</fullName>
    </submittedName>
</protein>
<evidence type="ECO:0000313" key="2">
    <source>
        <dbReference type="EMBL" id="BDA80216.1"/>
    </source>
</evidence>